<evidence type="ECO:0000313" key="1">
    <source>
        <dbReference type="EMBL" id="VDP62339.1"/>
    </source>
</evidence>
<dbReference type="AlphaFoldDB" id="A0A3P8J0I9"/>
<reference evidence="1 2" key="1">
    <citation type="submission" date="2018-11" db="EMBL/GenBank/DDBJ databases">
        <authorList>
            <consortium name="Pathogen Informatics"/>
        </authorList>
    </citation>
    <scope>NUCLEOTIDE SEQUENCE [LARGE SCALE GENOMIC DNA]</scope>
    <source>
        <strain>Denwood</strain>
        <strain evidence="2">Zambia</strain>
    </source>
</reference>
<sequence length="71" mass="7919">MGDNIYSNTLRALGCMTNNSKSSNISRNIVFCNNTISSTESINPIIKRCPCSLNAIFCTQVFKPLTKILRF</sequence>
<gene>
    <name evidence="1" type="ORF">SMTD_LOCUS12958</name>
</gene>
<dbReference type="Proteomes" id="UP000269396">
    <property type="component" value="Unassembled WGS sequence"/>
</dbReference>
<evidence type="ECO:0000313" key="2">
    <source>
        <dbReference type="Proteomes" id="UP000269396"/>
    </source>
</evidence>
<accession>A0A3P8J0I9</accession>
<keyword evidence="2" id="KW-1185">Reference proteome</keyword>
<dbReference type="EMBL" id="UZAL01032995">
    <property type="protein sequence ID" value="VDP62339.1"/>
    <property type="molecule type" value="Genomic_DNA"/>
</dbReference>
<name>A0A3P8J0I9_9TREM</name>
<organism evidence="1 2">
    <name type="scientific">Schistosoma mattheei</name>
    <dbReference type="NCBI Taxonomy" id="31246"/>
    <lineage>
        <taxon>Eukaryota</taxon>
        <taxon>Metazoa</taxon>
        <taxon>Spiralia</taxon>
        <taxon>Lophotrochozoa</taxon>
        <taxon>Platyhelminthes</taxon>
        <taxon>Trematoda</taxon>
        <taxon>Digenea</taxon>
        <taxon>Strigeidida</taxon>
        <taxon>Schistosomatoidea</taxon>
        <taxon>Schistosomatidae</taxon>
        <taxon>Schistosoma</taxon>
    </lineage>
</organism>
<protein>
    <submittedName>
        <fullName evidence="1">Uncharacterized protein</fullName>
    </submittedName>
</protein>
<proteinExistence type="predicted"/>